<dbReference type="PRINTS" id="PR00344">
    <property type="entry name" value="BCTRLSENSOR"/>
</dbReference>
<dbReference type="InterPro" id="IPR009057">
    <property type="entry name" value="Homeodomain-like_sf"/>
</dbReference>
<dbReference type="SUPFAM" id="SSF46689">
    <property type="entry name" value="Homeodomain-like"/>
    <property type="match status" value="1"/>
</dbReference>
<dbReference type="InterPro" id="IPR036890">
    <property type="entry name" value="HATPase_C_sf"/>
</dbReference>
<dbReference type="InterPro" id="IPR003661">
    <property type="entry name" value="HisK_dim/P_dom"/>
</dbReference>
<name>A0ABP8CD66_9FLAO</name>
<dbReference type="InterPro" id="IPR001789">
    <property type="entry name" value="Sig_transdc_resp-reg_receiver"/>
</dbReference>
<dbReference type="EC" id="2.7.13.3" evidence="2"/>
<evidence type="ECO:0000259" key="8">
    <source>
        <dbReference type="PROSITE" id="PS01124"/>
    </source>
</evidence>
<dbReference type="PANTHER" id="PTHR43547:SF2">
    <property type="entry name" value="HYBRID SIGNAL TRANSDUCTION HISTIDINE KINASE C"/>
    <property type="match status" value="1"/>
</dbReference>
<gene>
    <name evidence="11" type="ORF">GCM10022291_25890</name>
</gene>
<keyword evidence="4" id="KW-0805">Transcription regulation</keyword>
<protein>
    <recommendedName>
        <fullName evidence="2">histidine kinase</fullName>
        <ecNumber evidence="2">2.7.13.3</ecNumber>
    </recommendedName>
</protein>
<keyword evidence="7" id="KW-0472">Membrane</keyword>
<feature type="domain" description="Response regulatory" evidence="10">
    <location>
        <begin position="1128"/>
        <end position="1243"/>
    </location>
</feature>
<dbReference type="InterPro" id="IPR011123">
    <property type="entry name" value="Y_Y_Y"/>
</dbReference>
<dbReference type="Pfam" id="PF00512">
    <property type="entry name" value="HisKA"/>
    <property type="match status" value="1"/>
</dbReference>
<dbReference type="PROSITE" id="PS50109">
    <property type="entry name" value="HIS_KIN"/>
    <property type="match status" value="1"/>
</dbReference>
<dbReference type="SUPFAM" id="SSF55874">
    <property type="entry name" value="ATPase domain of HSP90 chaperone/DNA topoisomerase II/histidine kinase"/>
    <property type="match status" value="1"/>
</dbReference>
<keyword evidence="7" id="KW-0812">Transmembrane</keyword>
<dbReference type="InterPro" id="IPR003594">
    <property type="entry name" value="HATPase_dom"/>
</dbReference>
<dbReference type="InterPro" id="IPR005467">
    <property type="entry name" value="His_kinase_dom"/>
</dbReference>
<dbReference type="Proteomes" id="UP001501496">
    <property type="component" value="Unassembled WGS sequence"/>
</dbReference>
<evidence type="ECO:0000256" key="1">
    <source>
        <dbReference type="ARBA" id="ARBA00000085"/>
    </source>
</evidence>
<evidence type="ECO:0000256" key="3">
    <source>
        <dbReference type="ARBA" id="ARBA00022553"/>
    </source>
</evidence>
<dbReference type="SUPFAM" id="SSF52172">
    <property type="entry name" value="CheY-like"/>
    <property type="match status" value="1"/>
</dbReference>
<dbReference type="Gene3D" id="2.130.10.10">
    <property type="entry name" value="YVTN repeat-like/Quinoprotein amine dehydrogenase"/>
    <property type="match status" value="4"/>
</dbReference>
<dbReference type="PROSITE" id="PS01124">
    <property type="entry name" value="HTH_ARAC_FAMILY_2"/>
    <property type="match status" value="1"/>
</dbReference>
<dbReference type="SMART" id="SM00342">
    <property type="entry name" value="HTH_ARAC"/>
    <property type="match status" value="1"/>
</dbReference>
<sequence>MHHIYKVIFLFFCLPLFSQEKALNYSQQLTISEGLAHNGVTSIFEDSKGFIWVGTYDGLNKYDGYSFKIFKNTLEEDLLTSNRVRDIEEDKKGNLWIGTDAGITIRNCSTDTFKKIYSEKINNTGISGPVIRKIIVNKDANSILCISERKGLFIFNENYELEKRIKMPFTLISAGVSLYDGVKIDKNNFVFASSRGLVHYNDITGNFDFVLRNKTNGIITTNSICTVNKNTLLVTLKSGVGFISFKKDKSNKLKFKLKSVQLLDYEFKNARVDYKNNLWLAHLHKGISVIQSIKTELDNKELVLDKTLELNTAALRASCFEISKNSGCWAGTFNKGIYRFDLNENPFKSFDVGKANKFGVRTSTVTSVSMYDKDCVFVSVSRGGASLYNTKTKAFEDLPFNISNDERLRTSSMFVDSNKNIWIKFVSDGNLYRVKSGTKTIKKVEFENGELNVSGNFRCITEDKQGNLFLGTDKELYKVVVNNNQNVLKFEKLSNNPFFKGKEIALLRCVYVDPLYDFLWIGDDDDGLYRLKMAGNKPLSKLKIDHYYKDASKPLSISSNFVTSIVRLPNEELWVGTERGGVCKVVNSDTEPEFIAFSEKKGLSNNVVKSIVYDNEYNLWISTNIGLNKLNTKDFSIRKFNKEDGLPFEDFWYAADRLPNGYIFLSGLDGFCYFKPEDLNEAEALPAIEFGDFKVFNKTIKPNDTLGNRVLFNKHISNKSTVDLKHNENVFSVEVTSLHFSNPSNHHLKYKLSPIDGNYINVPSNQKQIQYNGLQPGRYILSVMASNSINEWTEAKELIINIKTPYWKTGWAYFIYFLLACLIIYLAFSIIIKIQKLNHKVEIEQLEINNVRHINAEKLRFFSNISHDIKTPLTLISGPVDALLNQIKPNSEYKEKLEIVKRQSKKISQLIDQVHDFQRTDAEVLKMNYTHFYFNDFIEEIISDFSFMASTEGKTLEIKSKVGNVYVSADKILLEKVFNNVLNNAFKYTNTGDVITVNYGLEDKDLLVSISDTGKGIDAHDLPHVFERFYQTHKKNNVYSGGSGIGLAFSKRLVEMHYGYIDIESEIGIGTTLNLRLPIVKKTPIQDEESLTEKGLLKAEKEHESNTLLINNDNIDFVKVDESFAESVIFYAEDNVDMRLFVSQTLSKFFKVKIFSNGQELIDAMEDEWPDIIISDLLMPELNGLELCKLVKSDVKTSHIPIVLLTACATNDDRIQGLRDGADAYIKKPFNMEHLVTRTEALLLNRKQLSERFKIGIPLTKENNKNNRNDNAFLEKLYNLMSDNLDNQELDINDLAKQLYLNRTHFYQKVKVLTNHTPFELLKDFRLKKAAEFLVEKRLTVNEVFVVTGFKSRSHFSKLFKDKYNITPGKFAADRHSRV</sequence>
<evidence type="ECO:0000259" key="10">
    <source>
        <dbReference type="PROSITE" id="PS50110"/>
    </source>
</evidence>
<evidence type="ECO:0000256" key="7">
    <source>
        <dbReference type="SAM" id="Phobius"/>
    </source>
</evidence>
<dbReference type="Gene3D" id="1.10.10.60">
    <property type="entry name" value="Homeodomain-like"/>
    <property type="match status" value="1"/>
</dbReference>
<feature type="transmembrane region" description="Helical" evidence="7">
    <location>
        <begin position="811"/>
        <end position="832"/>
    </location>
</feature>
<comment type="catalytic activity">
    <reaction evidence="1">
        <text>ATP + protein L-histidine = ADP + protein N-phospho-L-histidine.</text>
        <dbReference type="EC" id="2.7.13.3"/>
    </reaction>
</comment>
<dbReference type="SUPFAM" id="SSF63829">
    <property type="entry name" value="Calcium-dependent phosphotriesterase"/>
    <property type="match status" value="3"/>
</dbReference>
<dbReference type="InterPro" id="IPR011006">
    <property type="entry name" value="CheY-like_superfamily"/>
</dbReference>
<evidence type="ECO:0000256" key="5">
    <source>
        <dbReference type="ARBA" id="ARBA00023163"/>
    </source>
</evidence>
<dbReference type="CDD" id="cd00156">
    <property type="entry name" value="REC"/>
    <property type="match status" value="1"/>
</dbReference>
<dbReference type="InterPro" id="IPR004358">
    <property type="entry name" value="Sig_transdc_His_kin-like_C"/>
</dbReference>
<dbReference type="CDD" id="cd00082">
    <property type="entry name" value="HisKA"/>
    <property type="match status" value="1"/>
</dbReference>
<accession>A0ABP8CD66</accession>
<dbReference type="PANTHER" id="PTHR43547">
    <property type="entry name" value="TWO-COMPONENT HISTIDINE KINASE"/>
    <property type="match status" value="1"/>
</dbReference>
<organism evidence="11 12">
    <name type="scientific">Postechiella marina</name>
    <dbReference type="NCBI Taxonomy" id="943941"/>
    <lineage>
        <taxon>Bacteria</taxon>
        <taxon>Pseudomonadati</taxon>
        <taxon>Bacteroidota</taxon>
        <taxon>Flavobacteriia</taxon>
        <taxon>Flavobacteriales</taxon>
        <taxon>Flavobacteriaceae</taxon>
        <taxon>Postechiella</taxon>
    </lineage>
</organism>
<dbReference type="InterPro" id="IPR036097">
    <property type="entry name" value="HisK_dim/P_sf"/>
</dbReference>
<evidence type="ECO:0000259" key="9">
    <source>
        <dbReference type="PROSITE" id="PS50109"/>
    </source>
</evidence>
<dbReference type="InterPro" id="IPR018060">
    <property type="entry name" value="HTH_AraC"/>
</dbReference>
<dbReference type="EMBL" id="BAABCA010000005">
    <property type="protein sequence ID" value="GAA4237821.1"/>
    <property type="molecule type" value="Genomic_DNA"/>
</dbReference>
<dbReference type="Pfam" id="PF12833">
    <property type="entry name" value="HTH_18"/>
    <property type="match status" value="1"/>
</dbReference>
<evidence type="ECO:0000256" key="6">
    <source>
        <dbReference type="PROSITE-ProRule" id="PRU00169"/>
    </source>
</evidence>
<dbReference type="InterPro" id="IPR013783">
    <property type="entry name" value="Ig-like_fold"/>
</dbReference>
<keyword evidence="5" id="KW-0804">Transcription</keyword>
<dbReference type="Pfam" id="PF02518">
    <property type="entry name" value="HATPase_c"/>
    <property type="match status" value="1"/>
</dbReference>
<dbReference type="Gene3D" id="1.10.287.130">
    <property type="match status" value="1"/>
</dbReference>
<feature type="domain" description="Histidine kinase" evidence="9">
    <location>
        <begin position="864"/>
        <end position="1081"/>
    </location>
</feature>
<dbReference type="SUPFAM" id="SSF47384">
    <property type="entry name" value="Homodimeric domain of signal transducing histidine kinase"/>
    <property type="match status" value="1"/>
</dbReference>
<comment type="caution">
    <text evidence="11">The sequence shown here is derived from an EMBL/GenBank/DDBJ whole genome shotgun (WGS) entry which is preliminary data.</text>
</comment>
<dbReference type="SMART" id="SM00388">
    <property type="entry name" value="HisKA"/>
    <property type="match status" value="1"/>
</dbReference>
<keyword evidence="3 6" id="KW-0597">Phosphoprotein</keyword>
<dbReference type="Gene3D" id="3.30.565.10">
    <property type="entry name" value="Histidine kinase-like ATPase, C-terminal domain"/>
    <property type="match status" value="1"/>
</dbReference>
<reference evidence="12" key="1">
    <citation type="journal article" date="2019" name="Int. J. Syst. Evol. Microbiol.">
        <title>The Global Catalogue of Microorganisms (GCM) 10K type strain sequencing project: providing services to taxonomists for standard genome sequencing and annotation.</title>
        <authorList>
            <consortium name="The Broad Institute Genomics Platform"/>
            <consortium name="The Broad Institute Genome Sequencing Center for Infectious Disease"/>
            <person name="Wu L."/>
            <person name="Ma J."/>
        </authorList>
    </citation>
    <scope>NUCLEOTIDE SEQUENCE [LARGE SCALE GENOMIC DNA]</scope>
    <source>
        <strain evidence="12">JCM 17630</strain>
    </source>
</reference>
<dbReference type="Pfam" id="PF07494">
    <property type="entry name" value="Reg_prop"/>
    <property type="match status" value="3"/>
</dbReference>
<keyword evidence="7" id="KW-1133">Transmembrane helix</keyword>
<evidence type="ECO:0000256" key="4">
    <source>
        <dbReference type="ARBA" id="ARBA00023015"/>
    </source>
</evidence>
<dbReference type="SMART" id="SM00448">
    <property type="entry name" value="REC"/>
    <property type="match status" value="1"/>
</dbReference>
<keyword evidence="12" id="KW-1185">Reference proteome</keyword>
<dbReference type="Pfam" id="PF00072">
    <property type="entry name" value="Response_reg"/>
    <property type="match status" value="1"/>
</dbReference>
<proteinExistence type="predicted"/>
<dbReference type="InterPro" id="IPR011110">
    <property type="entry name" value="Reg_prop"/>
</dbReference>
<dbReference type="SMART" id="SM00387">
    <property type="entry name" value="HATPase_c"/>
    <property type="match status" value="1"/>
</dbReference>
<dbReference type="Pfam" id="PF07495">
    <property type="entry name" value="Y_Y_Y"/>
    <property type="match status" value="1"/>
</dbReference>
<dbReference type="PROSITE" id="PS50110">
    <property type="entry name" value="RESPONSE_REGULATORY"/>
    <property type="match status" value="1"/>
</dbReference>
<dbReference type="Gene3D" id="2.60.40.10">
    <property type="entry name" value="Immunoglobulins"/>
    <property type="match status" value="1"/>
</dbReference>
<evidence type="ECO:0000256" key="2">
    <source>
        <dbReference type="ARBA" id="ARBA00012438"/>
    </source>
</evidence>
<feature type="domain" description="HTH araC/xylS-type" evidence="8">
    <location>
        <begin position="1275"/>
        <end position="1374"/>
    </location>
</feature>
<evidence type="ECO:0000313" key="11">
    <source>
        <dbReference type="EMBL" id="GAA4237821.1"/>
    </source>
</evidence>
<dbReference type="InterPro" id="IPR015943">
    <property type="entry name" value="WD40/YVTN_repeat-like_dom_sf"/>
</dbReference>
<dbReference type="Gene3D" id="3.40.50.2300">
    <property type="match status" value="1"/>
</dbReference>
<feature type="modified residue" description="4-aspartylphosphate" evidence="6">
    <location>
        <position position="1176"/>
    </location>
</feature>
<evidence type="ECO:0000313" key="12">
    <source>
        <dbReference type="Proteomes" id="UP001501496"/>
    </source>
</evidence>